<dbReference type="EMBL" id="BNEE01000004">
    <property type="protein sequence ID" value="GHI83416.1"/>
    <property type="molecule type" value="Genomic_DNA"/>
</dbReference>
<evidence type="ECO:0008006" key="3">
    <source>
        <dbReference type="Google" id="ProtNLM"/>
    </source>
</evidence>
<comment type="caution">
    <text evidence="1">The sequence shown here is derived from an EMBL/GenBank/DDBJ whole genome shotgun (WGS) entry which is preliminary data.</text>
</comment>
<dbReference type="RefSeq" id="WP_031138168.1">
    <property type="nucleotide sequence ID" value="NZ_BNEE01000004.1"/>
</dbReference>
<reference evidence="1" key="1">
    <citation type="submission" date="2020-09" db="EMBL/GenBank/DDBJ databases">
        <title>Whole genome shotgun sequence of Streptomyces xanthophaeus NBRC 12829.</title>
        <authorList>
            <person name="Komaki H."/>
            <person name="Tamura T."/>
        </authorList>
    </citation>
    <scope>NUCLEOTIDE SEQUENCE</scope>
    <source>
        <strain evidence="1">NBRC 12829</strain>
    </source>
</reference>
<dbReference type="Proteomes" id="UP000600026">
    <property type="component" value="Unassembled WGS sequence"/>
</dbReference>
<name>A0A919GSK4_9ACTN</name>
<organism evidence="1 2">
    <name type="scientific">Streptomyces xanthophaeus</name>
    <dbReference type="NCBI Taxonomy" id="67385"/>
    <lineage>
        <taxon>Bacteria</taxon>
        <taxon>Bacillati</taxon>
        <taxon>Actinomycetota</taxon>
        <taxon>Actinomycetes</taxon>
        <taxon>Kitasatosporales</taxon>
        <taxon>Streptomycetaceae</taxon>
        <taxon>Streptomyces</taxon>
    </lineage>
</organism>
<protein>
    <recommendedName>
        <fullName evidence="3">DUF2993 domain-containing protein</fullName>
    </recommendedName>
</protein>
<dbReference type="OrthoDB" id="4248336at2"/>
<evidence type="ECO:0000313" key="2">
    <source>
        <dbReference type="Proteomes" id="UP000600026"/>
    </source>
</evidence>
<gene>
    <name evidence="1" type="ORF">Sxan_07800</name>
</gene>
<accession>A0A919GSK4</accession>
<evidence type="ECO:0000313" key="1">
    <source>
        <dbReference type="EMBL" id="GHI83416.1"/>
    </source>
</evidence>
<dbReference type="Pfam" id="PF11209">
    <property type="entry name" value="LmeA"/>
    <property type="match status" value="1"/>
</dbReference>
<dbReference type="InterPro" id="IPR021373">
    <property type="entry name" value="DUF2993"/>
</dbReference>
<keyword evidence="2" id="KW-1185">Reference proteome</keyword>
<proteinExistence type="predicted"/>
<dbReference type="AlphaFoldDB" id="A0A919GSK4"/>
<sequence length="239" mass="24268">MNRRLPRIPAVLRRHLALTVTAVVALVVVAATGAAELTARHMIRARVAAAAPALGEEVAVSTAGDWALWDLAGRTIPRLDVRSDDARLGPLPGARVRAQLDDVRLGARATVGSTRVQVTASPRSLAAAIRAAVPSVTVGSVTPDPAQGTVLAAVGPGGAGRLTLRPVLADGKVTFTVDGFTLFGRSVPTGALGTGSGVLGPEAGAGQDYPLGLRATSVQVRPDGLHIALEGGRSTVRAT</sequence>